<feature type="chain" id="PRO_5020311720" evidence="1">
    <location>
        <begin position="25"/>
        <end position="335"/>
    </location>
</feature>
<proteinExistence type="predicted"/>
<evidence type="ECO:0000256" key="1">
    <source>
        <dbReference type="SAM" id="SignalP"/>
    </source>
</evidence>
<name>A0A4P9Y4V4_9FUNG</name>
<dbReference type="Proteomes" id="UP000267251">
    <property type="component" value="Unassembled WGS sequence"/>
</dbReference>
<keyword evidence="3" id="KW-1185">Reference proteome</keyword>
<protein>
    <submittedName>
        <fullName evidence="2">Uncharacterized protein</fullName>
    </submittedName>
</protein>
<organism evidence="2 3">
    <name type="scientific">Piptocephalis cylindrospora</name>
    <dbReference type="NCBI Taxonomy" id="1907219"/>
    <lineage>
        <taxon>Eukaryota</taxon>
        <taxon>Fungi</taxon>
        <taxon>Fungi incertae sedis</taxon>
        <taxon>Zoopagomycota</taxon>
        <taxon>Zoopagomycotina</taxon>
        <taxon>Zoopagomycetes</taxon>
        <taxon>Zoopagales</taxon>
        <taxon>Piptocephalidaceae</taxon>
        <taxon>Piptocephalis</taxon>
    </lineage>
</organism>
<keyword evidence="1" id="KW-0732">Signal</keyword>
<evidence type="ECO:0000313" key="2">
    <source>
        <dbReference type="EMBL" id="RKP13923.1"/>
    </source>
</evidence>
<gene>
    <name evidence="2" type="ORF">BJ684DRAFT_15721</name>
</gene>
<reference evidence="3" key="1">
    <citation type="journal article" date="2018" name="Nat. Microbiol.">
        <title>Leveraging single-cell genomics to expand the fungal tree of life.</title>
        <authorList>
            <person name="Ahrendt S.R."/>
            <person name="Quandt C.A."/>
            <person name="Ciobanu D."/>
            <person name="Clum A."/>
            <person name="Salamov A."/>
            <person name="Andreopoulos B."/>
            <person name="Cheng J.F."/>
            <person name="Woyke T."/>
            <person name="Pelin A."/>
            <person name="Henrissat B."/>
            <person name="Reynolds N.K."/>
            <person name="Benny G.L."/>
            <person name="Smith M.E."/>
            <person name="James T.Y."/>
            <person name="Grigoriev I.V."/>
        </authorList>
    </citation>
    <scope>NUCLEOTIDE SEQUENCE [LARGE SCALE GENOMIC DNA]</scope>
</reference>
<sequence>MRLSPILLASLGLLTSTYHGQVLAKPTNDIRHHHASRPPLIHNIFKPPTTVTDKLDKAYSNLGIPTQLMCLLYRRAYLKLANEMGVAQTSKIPPDGVSPRCLLPASKPIDAQRKIEKERAMEAVAQCIPAYAKRLDIIERHLELAQEEFLCSHLDKHLNIYYSMIEKRLHFLTTGYPYSNIHPEYTPGLARAIKVVIDYQRIQSHLFTFRLRLSRDALLNILTAPLHIRFITIAQGLPKGHRSMIELTGDDRMVDLDTDVYTMVKSGDIAAFWGKHGDLRDHYNKFMAIFDYFGVLQPSYGKVSPGRLPIDLFAVATRYALLMSQKGFGSDLTEH</sequence>
<dbReference type="AlphaFoldDB" id="A0A4P9Y4V4"/>
<evidence type="ECO:0000313" key="3">
    <source>
        <dbReference type="Proteomes" id="UP000267251"/>
    </source>
</evidence>
<accession>A0A4P9Y4V4</accession>
<feature type="signal peptide" evidence="1">
    <location>
        <begin position="1"/>
        <end position="24"/>
    </location>
</feature>
<dbReference type="EMBL" id="KZ987919">
    <property type="protein sequence ID" value="RKP13923.1"/>
    <property type="molecule type" value="Genomic_DNA"/>
</dbReference>